<accession>A0A4S2MRY6</accession>
<sequence length="224" mass="25461">MKKIKRAENEKCWWCGAPRQNRGHLFKECSNRRRQQEKLWKNLGEEGLTKTHALSSIFAELRATAAILEFLESTDVVKLYNEEERKRQEEERFEQWGWGETDEQEAEKRPPERLTSLFDHTFGSSGVPSIALAQKKAAGGTRLRSSLRAVSIATPTHQTASTITTDTAQSPINNALPVEQNHQDERKNERARKRPHSAGDLVEDCSIAELQKLVVKAIQKAMTP</sequence>
<gene>
    <name evidence="2" type="ORF">EX30DRAFT_373402</name>
</gene>
<evidence type="ECO:0000256" key="1">
    <source>
        <dbReference type="SAM" id="MobiDB-lite"/>
    </source>
</evidence>
<protein>
    <submittedName>
        <fullName evidence="2">Uncharacterized protein</fullName>
    </submittedName>
</protein>
<dbReference type="AlphaFoldDB" id="A0A4S2MRY6"/>
<evidence type="ECO:0000313" key="2">
    <source>
        <dbReference type="EMBL" id="TGZ79079.1"/>
    </source>
</evidence>
<dbReference type="OrthoDB" id="4226915at2759"/>
<evidence type="ECO:0000313" key="3">
    <source>
        <dbReference type="Proteomes" id="UP000298138"/>
    </source>
</evidence>
<feature type="region of interest" description="Disordered" evidence="1">
    <location>
        <begin position="158"/>
        <end position="202"/>
    </location>
</feature>
<feature type="compositionally biased region" description="Polar residues" evidence="1">
    <location>
        <begin position="158"/>
        <end position="173"/>
    </location>
</feature>
<dbReference type="InParanoid" id="A0A4S2MRY6"/>
<name>A0A4S2MRY6_9PEZI</name>
<dbReference type="Proteomes" id="UP000298138">
    <property type="component" value="Unassembled WGS sequence"/>
</dbReference>
<reference evidence="2 3" key="1">
    <citation type="submission" date="2019-04" db="EMBL/GenBank/DDBJ databases">
        <title>Comparative genomics and transcriptomics to analyze fruiting body development in filamentous ascomycetes.</title>
        <authorList>
            <consortium name="DOE Joint Genome Institute"/>
            <person name="Lutkenhaus R."/>
            <person name="Traeger S."/>
            <person name="Breuer J."/>
            <person name="Kuo A."/>
            <person name="Lipzen A."/>
            <person name="Pangilinan J."/>
            <person name="Dilworth D."/>
            <person name="Sandor L."/>
            <person name="Poggeler S."/>
            <person name="Barry K."/>
            <person name="Grigoriev I.V."/>
            <person name="Nowrousian M."/>
        </authorList>
    </citation>
    <scope>NUCLEOTIDE SEQUENCE [LARGE SCALE GENOMIC DNA]</scope>
    <source>
        <strain evidence="2 3">CBS 389.68</strain>
    </source>
</reference>
<dbReference type="EMBL" id="ML220135">
    <property type="protein sequence ID" value="TGZ79079.1"/>
    <property type="molecule type" value="Genomic_DNA"/>
</dbReference>
<proteinExistence type="predicted"/>
<keyword evidence="3" id="KW-1185">Reference proteome</keyword>
<organism evidence="2 3">
    <name type="scientific">Ascodesmis nigricans</name>
    <dbReference type="NCBI Taxonomy" id="341454"/>
    <lineage>
        <taxon>Eukaryota</taxon>
        <taxon>Fungi</taxon>
        <taxon>Dikarya</taxon>
        <taxon>Ascomycota</taxon>
        <taxon>Pezizomycotina</taxon>
        <taxon>Pezizomycetes</taxon>
        <taxon>Pezizales</taxon>
        <taxon>Ascodesmidaceae</taxon>
        <taxon>Ascodesmis</taxon>
    </lineage>
</organism>